<dbReference type="EMBL" id="ML143388">
    <property type="protein sequence ID" value="TBU34432.1"/>
    <property type="molecule type" value="Genomic_DNA"/>
</dbReference>
<evidence type="ECO:0000313" key="4">
    <source>
        <dbReference type="Proteomes" id="UP000292082"/>
    </source>
</evidence>
<name>A0A4Q9Q4J3_9APHY</name>
<organism evidence="3 4">
    <name type="scientific">Dichomitus squalens</name>
    <dbReference type="NCBI Taxonomy" id="114155"/>
    <lineage>
        <taxon>Eukaryota</taxon>
        <taxon>Fungi</taxon>
        <taxon>Dikarya</taxon>
        <taxon>Basidiomycota</taxon>
        <taxon>Agaricomycotina</taxon>
        <taxon>Agaricomycetes</taxon>
        <taxon>Polyporales</taxon>
        <taxon>Polyporaceae</taxon>
        <taxon>Dichomitus</taxon>
    </lineage>
</organism>
<dbReference type="EMBL" id="ML145095">
    <property type="protein sequence ID" value="TBU62129.1"/>
    <property type="molecule type" value="Genomic_DNA"/>
</dbReference>
<dbReference type="OMA" id="TIVITPC"/>
<dbReference type="AlphaFoldDB" id="A0A4Q9Q4J3"/>
<accession>A0A4Q9Q4J3</accession>
<dbReference type="Proteomes" id="UP000292957">
    <property type="component" value="Unassembled WGS sequence"/>
</dbReference>
<evidence type="ECO:0000256" key="1">
    <source>
        <dbReference type="SAM" id="MobiDB-lite"/>
    </source>
</evidence>
<reference evidence="3 4" key="1">
    <citation type="submission" date="2019-01" db="EMBL/GenBank/DDBJ databases">
        <title>Draft genome sequences of three monokaryotic isolates of the white-rot basidiomycete fungus Dichomitus squalens.</title>
        <authorList>
            <consortium name="DOE Joint Genome Institute"/>
            <person name="Lopez S.C."/>
            <person name="Andreopoulos B."/>
            <person name="Pangilinan J."/>
            <person name="Lipzen A."/>
            <person name="Riley R."/>
            <person name="Ahrendt S."/>
            <person name="Ng V."/>
            <person name="Barry K."/>
            <person name="Daum C."/>
            <person name="Grigoriev I.V."/>
            <person name="Hilden K.S."/>
            <person name="Makela M.R."/>
            <person name="de Vries R.P."/>
        </authorList>
    </citation>
    <scope>NUCLEOTIDE SEQUENCE [LARGE SCALE GENOMIC DNA]</scope>
    <source>
        <strain evidence="3 4">CBS 464.89</strain>
        <strain evidence="2">OM18370.1</strain>
    </source>
</reference>
<gene>
    <name evidence="3" type="ORF">BD310DRAFT_956583</name>
    <name evidence="2" type="ORF">BD311DRAFT_682220</name>
</gene>
<keyword evidence="4" id="KW-1185">Reference proteome</keyword>
<dbReference type="Proteomes" id="UP000292082">
    <property type="component" value="Unassembled WGS sequence"/>
</dbReference>
<evidence type="ECO:0000313" key="2">
    <source>
        <dbReference type="EMBL" id="TBU34432.1"/>
    </source>
</evidence>
<protein>
    <submittedName>
        <fullName evidence="3">Uncharacterized protein</fullName>
    </submittedName>
</protein>
<dbReference type="OrthoDB" id="3260913at2759"/>
<proteinExistence type="predicted"/>
<sequence>MLSRLSQAASRTLTSTIEVGVRCSQADNDREVLNLNVEELYQLVSPIPQLAWNRVSDICTRTVVPVYKIFSSTLQDDVEHLAQLFVDMEVALASERETAYFEPAERDVLPTSLKRCQSTVDLTALPSMPSPRPRGRRRICARVHDIPLVTTNDDPSIPTIVITPCPSLPRQDTCLIPYQDAAFGNRLPVPTHPALNDVFPPLLAKPFPLVERWRYEDGHWYAQLPPVQEQMSKGMFSRPLSTRRQRAVERMHPSRGRNCYPRSSHREG</sequence>
<feature type="region of interest" description="Disordered" evidence="1">
    <location>
        <begin position="246"/>
        <end position="268"/>
    </location>
</feature>
<evidence type="ECO:0000313" key="3">
    <source>
        <dbReference type="EMBL" id="TBU62129.1"/>
    </source>
</evidence>